<name>A0A448WXW6_9PLAT</name>
<keyword evidence="2" id="KW-1185">Reference proteome</keyword>
<proteinExistence type="predicted"/>
<protein>
    <submittedName>
        <fullName evidence="1">Uncharacterized protein</fullName>
    </submittedName>
</protein>
<dbReference type="EMBL" id="CAAALY010059291">
    <property type="protein sequence ID" value="VEL22958.1"/>
    <property type="molecule type" value="Genomic_DNA"/>
</dbReference>
<reference evidence="1" key="1">
    <citation type="submission" date="2018-11" db="EMBL/GenBank/DDBJ databases">
        <authorList>
            <consortium name="Pathogen Informatics"/>
        </authorList>
    </citation>
    <scope>NUCLEOTIDE SEQUENCE</scope>
</reference>
<dbReference type="AlphaFoldDB" id="A0A448WXW6"/>
<evidence type="ECO:0000313" key="2">
    <source>
        <dbReference type="Proteomes" id="UP000784294"/>
    </source>
</evidence>
<accession>A0A448WXW6</accession>
<organism evidence="1 2">
    <name type="scientific">Protopolystoma xenopodis</name>
    <dbReference type="NCBI Taxonomy" id="117903"/>
    <lineage>
        <taxon>Eukaryota</taxon>
        <taxon>Metazoa</taxon>
        <taxon>Spiralia</taxon>
        <taxon>Lophotrochozoa</taxon>
        <taxon>Platyhelminthes</taxon>
        <taxon>Monogenea</taxon>
        <taxon>Polyopisthocotylea</taxon>
        <taxon>Polystomatidea</taxon>
        <taxon>Polystomatidae</taxon>
        <taxon>Protopolystoma</taxon>
    </lineage>
</organism>
<gene>
    <name evidence="1" type="ORF">PXEA_LOCUS16398</name>
</gene>
<comment type="caution">
    <text evidence="1">The sequence shown here is derived from an EMBL/GenBank/DDBJ whole genome shotgun (WGS) entry which is preliminary data.</text>
</comment>
<dbReference type="Proteomes" id="UP000784294">
    <property type="component" value="Unassembled WGS sequence"/>
</dbReference>
<evidence type="ECO:0000313" key="1">
    <source>
        <dbReference type="EMBL" id="VEL22958.1"/>
    </source>
</evidence>
<sequence length="86" mass="9364">MMKRLECIMTTPEDGAAGEWICRLVGHLLNLPSSPGLPTIGRIAASLSSANDQSRRLLNPDWERFAGQPPDCRCGDAVGWMRPLAS</sequence>